<evidence type="ECO:0000313" key="2">
    <source>
        <dbReference type="EMBL" id="MQA40600.1"/>
    </source>
</evidence>
<dbReference type="Proteomes" id="UP000440498">
    <property type="component" value="Unassembled WGS sequence"/>
</dbReference>
<gene>
    <name evidence="2" type="ORF">GEV02_20825</name>
</gene>
<accession>A0A6A7N6C5</accession>
<sequence>MSRRAIGVFVTLLLSLAAVVPSFAIDFTTLASMGGPLGTALSTLAGMETGVKAIIGFIGFVVALISLAALRNLSPVLFFVGLAIFGGVGLAIAGAIMGVDVGTLASM</sequence>
<organism evidence="2 3">
    <name type="scientific">Rugamonas aquatica</name>
    <dbReference type="NCBI Taxonomy" id="2743357"/>
    <lineage>
        <taxon>Bacteria</taxon>
        <taxon>Pseudomonadati</taxon>
        <taxon>Pseudomonadota</taxon>
        <taxon>Betaproteobacteria</taxon>
        <taxon>Burkholderiales</taxon>
        <taxon>Oxalobacteraceae</taxon>
        <taxon>Telluria group</taxon>
        <taxon>Rugamonas</taxon>
    </lineage>
</organism>
<evidence type="ECO:0000256" key="1">
    <source>
        <dbReference type="SAM" id="Phobius"/>
    </source>
</evidence>
<dbReference type="AlphaFoldDB" id="A0A6A7N6C5"/>
<name>A0A6A7N6C5_9BURK</name>
<evidence type="ECO:0000313" key="3">
    <source>
        <dbReference type="Proteomes" id="UP000440498"/>
    </source>
</evidence>
<reference evidence="2 3" key="1">
    <citation type="submission" date="2019-10" db="EMBL/GenBank/DDBJ databases">
        <title>Two novel species isolated from a subtropical stream in China.</title>
        <authorList>
            <person name="Lu H."/>
        </authorList>
    </citation>
    <scope>NUCLEOTIDE SEQUENCE [LARGE SCALE GENOMIC DNA]</scope>
    <source>
        <strain evidence="2 3">FT29W</strain>
    </source>
</reference>
<keyword evidence="1" id="KW-1133">Transmembrane helix</keyword>
<feature type="transmembrane region" description="Helical" evidence="1">
    <location>
        <begin position="51"/>
        <end position="70"/>
    </location>
</feature>
<keyword evidence="1" id="KW-0472">Membrane</keyword>
<feature type="transmembrane region" description="Helical" evidence="1">
    <location>
        <begin position="77"/>
        <end position="99"/>
    </location>
</feature>
<protein>
    <submittedName>
        <fullName evidence="2">Uncharacterized protein</fullName>
    </submittedName>
</protein>
<comment type="caution">
    <text evidence="2">The sequence shown here is derived from an EMBL/GenBank/DDBJ whole genome shotgun (WGS) entry which is preliminary data.</text>
</comment>
<dbReference type="EMBL" id="WHUG01000009">
    <property type="protein sequence ID" value="MQA40600.1"/>
    <property type="molecule type" value="Genomic_DNA"/>
</dbReference>
<keyword evidence="3" id="KW-1185">Reference proteome</keyword>
<keyword evidence="1" id="KW-0812">Transmembrane</keyword>
<proteinExistence type="predicted"/>